<evidence type="ECO:0000313" key="2">
    <source>
        <dbReference type="EMBL" id="GEM44092.1"/>
    </source>
</evidence>
<dbReference type="EMBL" id="BJXA01000133">
    <property type="protein sequence ID" value="GEM44092.1"/>
    <property type="molecule type" value="Genomic_DNA"/>
</dbReference>
<dbReference type="Pfam" id="PF00144">
    <property type="entry name" value="Beta-lactamase"/>
    <property type="match status" value="1"/>
</dbReference>
<gene>
    <name evidence="2" type="ORF">NN4_86110</name>
</gene>
<reference evidence="2 3" key="1">
    <citation type="submission" date="2019-07" db="EMBL/GenBank/DDBJ databases">
        <title>Whole genome shotgun sequence of Nocardia ninae NBRC 108245.</title>
        <authorList>
            <person name="Hosoyama A."/>
            <person name="Uohara A."/>
            <person name="Ohji S."/>
            <person name="Ichikawa N."/>
        </authorList>
    </citation>
    <scope>NUCLEOTIDE SEQUENCE [LARGE SCALE GENOMIC DNA]</scope>
    <source>
        <strain evidence="2 3">NBRC 108245</strain>
    </source>
</reference>
<dbReference type="SUPFAM" id="SSF56601">
    <property type="entry name" value="beta-lactamase/transpeptidase-like"/>
    <property type="match status" value="1"/>
</dbReference>
<name>A0A511MU33_9NOCA</name>
<feature type="domain" description="Beta-lactamase-related" evidence="1">
    <location>
        <begin position="7"/>
        <end position="327"/>
    </location>
</feature>
<organism evidence="2 3">
    <name type="scientific">Nocardia ninae NBRC 108245</name>
    <dbReference type="NCBI Taxonomy" id="1210091"/>
    <lineage>
        <taxon>Bacteria</taxon>
        <taxon>Bacillati</taxon>
        <taxon>Actinomycetota</taxon>
        <taxon>Actinomycetes</taxon>
        <taxon>Mycobacteriales</taxon>
        <taxon>Nocardiaceae</taxon>
        <taxon>Nocardia</taxon>
    </lineage>
</organism>
<accession>A0A511MU33</accession>
<dbReference type="GO" id="GO:0004180">
    <property type="term" value="F:carboxypeptidase activity"/>
    <property type="evidence" value="ECO:0007669"/>
    <property type="project" value="UniProtKB-KW"/>
</dbReference>
<comment type="caution">
    <text evidence="2">The sequence shown here is derived from an EMBL/GenBank/DDBJ whole genome shotgun (WGS) entry which is preliminary data.</text>
</comment>
<keyword evidence="3" id="KW-1185">Reference proteome</keyword>
<dbReference type="Gene3D" id="3.40.710.10">
    <property type="entry name" value="DD-peptidase/beta-lactamase superfamily"/>
    <property type="match status" value="1"/>
</dbReference>
<evidence type="ECO:0000313" key="3">
    <source>
        <dbReference type="Proteomes" id="UP000321424"/>
    </source>
</evidence>
<proteinExistence type="predicted"/>
<keyword evidence="2" id="KW-0121">Carboxypeptidase</keyword>
<sequence>MTAHPEVQQLLDEAVRERGLPGIVSEIRDNQSRWFGAAGVADTSTGRPRAEHEQFRIGSATKAFTATVVLQLVAEGRLSLDDTVEQWLPGLVAGNGNDGSAISIRQLLDHTSGLFNHTDDEQVHSGEGWRPEQLVRIATTHPPYFAPGTHFRYANTNYLLAGLLIEQVANAPLAQEITRRICEPLGLTGTYCAGTETEIRGPHPRHYSTLFDPTPGAGVHDITELDQTWAGAAGDMVSTTGDLQVFLHALLTGQLLPPAQQREMWTTVSTAGAEWLPDTRYGCGVFEQQLPCGATVYGLSGATMGSWTWAMGSRDGERIVVTHTNGDWNDPLEVFLAVLDTQFRATAPSAH</sequence>
<dbReference type="AlphaFoldDB" id="A0A511MU33"/>
<dbReference type="InterPro" id="IPR050491">
    <property type="entry name" value="AmpC-like"/>
</dbReference>
<dbReference type="RefSeq" id="WP_147143743.1">
    <property type="nucleotide sequence ID" value="NZ_BJXA01000133.1"/>
</dbReference>
<keyword evidence="2" id="KW-0645">Protease</keyword>
<dbReference type="OrthoDB" id="9809635at2"/>
<dbReference type="Proteomes" id="UP000321424">
    <property type="component" value="Unassembled WGS sequence"/>
</dbReference>
<dbReference type="InterPro" id="IPR012338">
    <property type="entry name" value="Beta-lactam/transpept-like"/>
</dbReference>
<protein>
    <submittedName>
        <fullName evidence="2">D-alanyl-D-alanine carboxypeptidase</fullName>
    </submittedName>
</protein>
<keyword evidence="2" id="KW-0378">Hydrolase</keyword>
<dbReference type="InterPro" id="IPR001466">
    <property type="entry name" value="Beta-lactam-related"/>
</dbReference>
<dbReference type="PANTHER" id="PTHR46825">
    <property type="entry name" value="D-ALANYL-D-ALANINE-CARBOXYPEPTIDASE/ENDOPEPTIDASE AMPH"/>
    <property type="match status" value="1"/>
</dbReference>
<evidence type="ECO:0000259" key="1">
    <source>
        <dbReference type="Pfam" id="PF00144"/>
    </source>
</evidence>
<dbReference type="PANTHER" id="PTHR46825:SF7">
    <property type="entry name" value="D-ALANYL-D-ALANINE CARBOXYPEPTIDASE"/>
    <property type="match status" value="1"/>
</dbReference>